<sequence length="298" mass="32524">MNNPASPGFTQLASGIYLEGLAVDYRRDMAWYSDVVGGGLHGVNREGEVRTFNPERMWTGGVMLHESGAVLSSGPGGIMWNDPDSGGSGWLINQIDGEAIIGVNEMMPDGTGGMFFGTVDIDMIVRGETPRPTALYHLHADGRVRCLVDGLGFTNGIMYDAQRQRFYLNDTFTRTWVFDVNPDFSLSNQRPFLDKEDVDGMALDVEGNVWITGFRSGFVTRITPDGEELARFDTPAEAITQIRFGGADMCDVYLTCVPGDGGDSLKEGEIPSEPNSILYRTRSDIPGMPLAGVRCQLS</sequence>
<dbReference type="InterPro" id="IPR011042">
    <property type="entry name" value="6-blade_b-propeller_TolB-like"/>
</dbReference>
<dbReference type="OrthoDB" id="9775406at2"/>
<dbReference type="EMBL" id="SRLE01000018">
    <property type="protein sequence ID" value="TGD70822.1"/>
    <property type="molecule type" value="Genomic_DNA"/>
</dbReference>
<name>A0A4Z0LU50_9GAMM</name>
<dbReference type="AlphaFoldDB" id="A0A4Z0LU50"/>
<dbReference type="PANTHER" id="PTHR10907">
    <property type="entry name" value="REGUCALCIN"/>
    <property type="match status" value="1"/>
</dbReference>
<organism evidence="3 4">
    <name type="scientific">Mangrovimicrobium sediminis</name>
    <dbReference type="NCBI Taxonomy" id="2562682"/>
    <lineage>
        <taxon>Bacteria</taxon>
        <taxon>Pseudomonadati</taxon>
        <taxon>Pseudomonadota</taxon>
        <taxon>Gammaproteobacteria</taxon>
        <taxon>Cellvibrionales</taxon>
        <taxon>Halieaceae</taxon>
        <taxon>Mangrovimicrobium</taxon>
    </lineage>
</organism>
<gene>
    <name evidence="3" type="ORF">E4634_20665</name>
</gene>
<evidence type="ECO:0000259" key="2">
    <source>
        <dbReference type="Pfam" id="PF08450"/>
    </source>
</evidence>
<dbReference type="GO" id="GO:0004341">
    <property type="term" value="F:gluconolactonase activity"/>
    <property type="evidence" value="ECO:0007669"/>
    <property type="project" value="TreeGrafter"/>
</dbReference>
<evidence type="ECO:0000313" key="4">
    <source>
        <dbReference type="Proteomes" id="UP000298050"/>
    </source>
</evidence>
<feature type="domain" description="SMP-30/Gluconolactonase/LRE-like region" evidence="2">
    <location>
        <begin position="19"/>
        <end position="255"/>
    </location>
</feature>
<dbReference type="Pfam" id="PF08450">
    <property type="entry name" value="SGL"/>
    <property type="match status" value="1"/>
</dbReference>
<comment type="caution">
    <text evidence="3">The sequence shown here is derived from an EMBL/GenBank/DDBJ whole genome shotgun (WGS) entry which is preliminary data.</text>
</comment>
<dbReference type="SUPFAM" id="SSF63829">
    <property type="entry name" value="Calcium-dependent phosphotriesterase"/>
    <property type="match status" value="1"/>
</dbReference>
<dbReference type="Gene3D" id="2.120.10.30">
    <property type="entry name" value="TolB, C-terminal domain"/>
    <property type="match status" value="1"/>
</dbReference>
<dbReference type="Proteomes" id="UP000298050">
    <property type="component" value="Unassembled WGS sequence"/>
</dbReference>
<keyword evidence="4" id="KW-1185">Reference proteome</keyword>
<proteinExistence type="inferred from homology"/>
<dbReference type="GO" id="GO:0019853">
    <property type="term" value="P:L-ascorbic acid biosynthetic process"/>
    <property type="evidence" value="ECO:0007669"/>
    <property type="project" value="TreeGrafter"/>
</dbReference>
<protein>
    <submittedName>
        <fullName evidence="3">Gluconolactonase</fullName>
    </submittedName>
</protein>
<dbReference type="RefSeq" id="WP_135446586.1">
    <property type="nucleotide sequence ID" value="NZ_SRLE01000018.1"/>
</dbReference>
<dbReference type="InterPro" id="IPR013658">
    <property type="entry name" value="SGL"/>
</dbReference>
<evidence type="ECO:0000256" key="1">
    <source>
        <dbReference type="ARBA" id="ARBA00008853"/>
    </source>
</evidence>
<reference evidence="3 4" key="1">
    <citation type="submission" date="2019-04" db="EMBL/GenBank/DDBJ databases">
        <title>Taxonomy of novel Haliea sp. from mangrove soil of West Coast of India.</title>
        <authorList>
            <person name="Verma A."/>
            <person name="Kumar P."/>
            <person name="Krishnamurthi S."/>
        </authorList>
    </citation>
    <scope>NUCLEOTIDE SEQUENCE [LARGE SCALE GENOMIC DNA]</scope>
    <source>
        <strain evidence="3 4">SAOS-164</strain>
    </source>
</reference>
<accession>A0A4Z0LU50</accession>
<evidence type="ECO:0000313" key="3">
    <source>
        <dbReference type="EMBL" id="TGD70822.1"/>
    </source>
</evidence>
<dbReference type="PANTHER" id="PTHR10907:SF47">
    <property type="entry name" value="REGUCALCIN"/>
    <property type="match status" value="1"/>
</dbReference>
<comment type="similarity">
    <text evidence="1">Belongs to the SMP-30/CGR1 family.</text>
</comment>
<dbReference type="GO" id="GO:0005509">
    <property type="term" value="F:calcium ion binding"/>
    <property type="evidence" value="ECO:0007669"/>
    <property type="project" value="TreeGrafter"/>
</dbReference>